<evidence type="ECO:0000313" key="3">
    <source>
        <dbReference type="Proteomes" id="UP000576225"/>
    </source>
</evidence>
<dbReference type="GO" id="GO:0003676">
    <property type="term" value="F:nucleic acid binding"/>
    <property type="evidence" value="ECO:0007669"/>
    <property type="project" value="InterPro"/>
</dbReference>
<dbReference type="PANTHER" id="PTHR47515:SF2">
    <property type="entry name" value="INTEGRASE CORE DOMAIN PROTEIN"/>
    <property type="match status" value="1"/>
</dbReference>
<dbReference type="Pfam" id="PF13683">
    <property type="entry name" value="rve_3"/>
    <property type="match status" value="1"/>
</dbReference>
<accession>A0A848ASR5</accession>
<gene>
    <name evidence="2" type="ORF">HF882_01065</name>
</gene>
<feature type="domain" description="Integrase catalytic" evidence="1">
    <location>
        <begin position="163"/>
        <end position="350"/>
    </location>
</feature>
<dbReference type="PROSITE" id="PS50994">
    <property type="entry name" value="INTEGRASE"/>
    <property type="match status" value="1"/>
</dbReference>
<dbReference type="SUPFAM" id="SSF53098">
    <property type="entry name" value="Ribonuclease H-like"/>
    <property type="match status" value="1"/>
</dbReference>
<dbReference type="Pfam" id="PF13565">
    <property type="entry name" value="HTH_32"/>
    <property type="match status" value="1"/>
</dbReference>
<sequence>MKTTEILTSINAFMGQMRDGNTRELIANLQAALDYQTEKLRIYEEKYKAETGKDRPELTDDERRRLAKRGQAMNQYLLSITENTWSPSTVMGWYSKLIADKYDSTGPDQKTRGRKPITDDLKALILRLAEQNPSWGYKRIRDYAVYLGYEVSFMTVKRIMNKYGYFPPTDGRTNSDWEMFFNAHQNVITACDFATYELVTPHGLQREHILFFENVFTREVWLGGIAHDPNGNWMAQIARNQCDMWDGKLLGQKYLIHDRDPLFCSRFKNIVHFIGCKTKAIPPRSPECNGYMESFIKTFKKECLNHFVLTSEAQLRYVVKEFLEYYNHERPHSALDGRMIKPWPQDADGEIVEFSRLGGLLKSYRRVKMAA</sequence>
<dbReference type="AlphaFoldDB" id="A0A848ASR5"/>
<dbReference type="InterPro" id="IPR036397">
    <property type="entry name" value="RNaseH_sf"/>
</dbReference>
<organism evidence="2 3">
    <name type="scientific">Victivallis vadensis</name>
    <dbReference type="NCBI Taxonomy" id="172901"/>
    <lineage>
        <taxon>Bacteria</taxon>
        <taxon>Pseudomonadati</taxon>
        <taxon>Lentisphaerota</taxon>
        <taxon>Lentisphaeria</taxon>
        <taxon>Victivallales</taxon>
        <taxon>Victivallaceae</taxon>
        <taxon>Victivallis</taxon>
    </lineage>
</organism>
<protein>
    <submittedName>
        <fullName evidence="2">Transposase</fullName>
    </submittedName>
</protein>
<evidence type="ECO:0000313" key="2">
    <source>
        <dbReference type="EMBL" id="NMD85167.1"/>
    </source>
</evidence>
<dbReference type="Proteomes" id="UP000576225">
    <property type="component" value="Unassembled WGS sequence"/>
</dbReference>
<comment type="caution">
    <text evidence="2">The sequence shown here is derived from an EMBL/GenBank/DDBJ whole genome shotgun (WGS) entry which is preliminary data.</text>
</comment>
<dbReference type="InterPro" id="IPR012337">
    <property type="entry name" value="RNaseH-like_sf"/>
</dbReference>
<dbReference type="EMBL" id="JABAEW010000002">
    <property type="protein sequence ID" value="NMD85167.1"/>
    <property type="molecule type" value="Genomic_DNA"/>
</dbReference>
<evidence type="ECO:0000259" key="1">
    <source>
        <dbReference type="PROSITE" id="PS50994"/>
    </source>
</evidence>
<proteinExistence type="predicted"/>
<dbReference type="PANTHER" id="PTHR47515">
    <property type="entry name" value="LOW CALCIUM RESPONSE LOCUS PROTEIN T"/>
    <property type="match status" value="1"/>
</dbReference>
<dbReference type="Gene3D" id="3.30.420.10">
    <property type="entry name" value="Ribonuclease H-like superfamily/Ribonuclease H"/>
    <property type="match status" value="1"/>
</dbReference>
<dbReference type="RefSeq" id="WP_168961248.1">
    <property type="nucleotide sequence ID" value="NZ_JABAEW010000002.1"/>
</dbReference>
<dbReference type="GO" id="GO:0015074">
    <property type="term" value="P:DNA integration"/>
    <property type="evidence" value="ECO:0007669"/>
    <property type="project" value="InterPro"/>
</dbReference>
<reference evidence="2 3" key="1">
    <citation type="submission" date="2020-04" db="EMBL/GenBank/DDBJ databases">
        <authorList>
            <person name="Hitch T.C.A."/>
            <person name="Wylensek D."/>
            <person name="Clavel T."/>
        </authorList>
    </citation>
    <scope>NUCLEOTIDE SEQUENCE [LARGE SCALE GENOMIC DNA]</scope>
    <source>
        <strain evidence="2 3">COR2-253-APC-1A</strain>
    </source>
</reference>
<name>A0A848ASR5_9BACT</name>
<dbReference type="InterPro" id="IPR001584">
    <property type="entry name" value="Integrase_cat-core"/>
</dbReference>